<dbReference type="OrthoDB" id="10319183at2759"/>
<dbReference type="InterPro" id="IPR003675">
    <property type="entry name" value="Rce1/LyrA-like_dom"/>
</dbReference>
<evidence type="ECO:0000313" key="4">
    <source>
        <dbReference type="Proteomes" id="UP001061958"/>
    </source>
</evidence>
<feature type="transmembrane region" description="Helical" evidence="1">
    <location>
        <begin position="164"/>
        <end position="189"/>
    </location>
</feature>
<feature type="transmembrane region" description="Helical" evidence="1">
    <location>
        <begin position="282"/>
        <end position="301"/>
    </location>
</feature>
<dbReference type="GO" id="GO:0004175">
    <property type="term" value="F:endopeptidase activity"/>
    <property type="evidence" value="ECO:0007669"/>
    <property type="project" value="UniProtKB-ARBA"/>
</dbReference>
<accession>A0A9C7Q1C0</accession>
<feature type="transmembrane region" description="Helical" evidence="1">
    <location>
        <begin position="96"/>
        <end position="115"/>
    </location>
</feature>
<feature type="transmembrane region" description="Helical" evidence="1">
    <location>
        <begin position="349"/>
        <end position="366"/>
    </location>
</feature>
<feature type="transmembrane region" description="Helical" evidence="1">
    <location>
        <begin position="122"/>
        <end position="144"/>
    </location>
</feature>
<dbReference type="EMBL" id="BQMJ01000046">
    <property type="protein sequence ID" value="GJQ13696.1"/>
    <property type="molecule type" value="Genomic_DNA"/>
</dbReference>
<feature type="transmembrane region" description="Helical" evidence="1">
    <location>
        <begin position="248"/>
        <end position="270"/>
    </location>
</feature>
<dbReference type="Proteomes" id="UP001061958">
    <property type="component" value="Unassembled WGS sequence"/>
</dbReference>
<reference evidence="3" key="2">
    <citation type="submission" date="2022-01" db="EMBL/GenBank/DDBJ databases">
        <authorList>
            <person name="Hirooka S."/>
            <person name="Miyagishima S.Y."/>
        </authorList>
    </citation>
    <scope>NUCLEOTIDE SEQUENCE</scope>
    <source>
        <strain evidence="3">NBRC 102759</strain>
    </source>
</reference>
<evidence type="ECO:0000259" key="2">
    <source>
        <dbReference type="Pfam" id="PF02517"/>
    </source>
</evidence>
<evidence type="ECO:0000256" key="1">
    <source>
        <dbReference type="SAM" id="Phobius"/>
    </source>
</evidence>
<keyword evidence="4" id="KW-1185">Reference proteome</keyword>
<gene>
    <name evidence="3" type="ORF">GpartN1_g5487.t1</name>
</gene>
<proteinExistence type="predicted"/>
<organism evidence="3 4">
    <name type="scientific">Galdieria partita</name>
    <dbReference type="NCBI Taxonomy" id="83374"/>
    <lineage>
        <taxon>Eukaryota</taxon>
        <taxon>Rhodophyta</taxon>
        <taxon>Bangiophyceae</taxon>
        <taxon>Galdieriales</taxon>
        <taxon>Galdieriaceae</taxon>
        <taxon>Galdieria</taxon>
    </lineage>
</organism>
<reference evidence="3" key="1">
    <citation type="journal article" date="2022" name="Proc. Natl. Acad. Sci. U.S.A.">
        <title>Life cycle and functional genomics of the unicellular red alga Galdieria for elucidating algal and plant evolution and industrial use.</title>
        <authorList>
            <person name="Hirooka S."/>
            <person name="Itabashi T."/>
            <person name="Ichinose T.M."/>
            <person name="Onuma R."/>
            <person name="Fujiwara T."/>
            <person name="Yamashita S."/>
            <person name="Jong L.W."/>
            <person name="Tomita R."/>
            <person name="Iwane A.H."/>
            <person name="Miyagishima S.Y."/>
        </authorList>
    </citation>
    <scope>NUCLEOTIDE SEQUENCE</scope>
    <source>
        <strain evidence="3">NBRC 102759</strain>
    </source>
</reference>
<dbReference type="PANTHER" id="PTHR36435:SF1">
    <property type="entry name" value="CAAX AMINO TERMINAL PROTEASE FAMILY PROTEIN"/>
    <property type="match status" value="1"/>
</dbReference>
<evidence type="ECO:0000313" key="3">
    <source>
        <dbReference type="EMBL" id="GJQ13696.1"/>
    </source>
</evidence>
<dbReference type="InterPro" id="IPR052710">
    <property type="entry name" value="CAAX_protease"/>
</dbReference>
<name>A0A9C7Q1C0_9RHOD</name>
<protein>
    <recommendedName>
        <fullName evidence="2">CAAX prenyl protease 2/Lysostaphin resistance protein A-like domain-containing protein</fullName>
    </recommendedName>
</protein>
<sequence>MLSKDSPLSILSKGFQVLCFLTLVLTFCFLPTQFCSRFINDPSLFGLFLTGSKEWKTSWSFIFSYFFKMQKQDPFHTGIIEYTRRVLGNRQEFRNVFWSVSLCIPFFLSELPCLFQSPWGVFQIIVSTTLHILYLFIPSMIQAILVCGNIGDPVKRIVDEKKPGFLLCSFASFLSWPGADWIPVLLLYLPVELKLLPKFHKPLKLPWTMLMGSTCLVLIFDMLPTLSFGEVYRRAPYSWHLTPLDWQWSIAGFIFIAVFCNIVGWELGFVEWNPPNHRKFSLVQLFRWCLLALTIFLGALPEEIFFRGIILQKLSRYFRKDFWSLLVSSLIFGIVHLKNPLDHFPLPNWRFALMATVAGFSYGWVYQQTHSVVASALTHGLTNLIWRTFLWKKSIHS</sequence>
<comment type="caution">
    <text evidence="3">The sequence shown here is derived from an EMBL/GenBank/DDBJ whole genome shotgun (WGS) entry which is preliminary data.</text>
</comment>
<keyword evidence="1" id="KW-1133">Transmembrane helix</keyword>
<feature type="domain" description="CAAX prenyl protease 2/Lysostaphin resistance protein A-like" evidence="2">
    <location>
        <begin position="288"/>
        <end position="385"/>
    </location>
</feature>
<keyword evidence="1" id="KW-0812">Transmembrane</keyword>
<keyword evidence="1" id="KW-0472">Membrane</keyword>
<dbReference type="PANTHER" id="PTHR36435">
    <property type="entry name" value="SLR1288 PROTEIN"/>
    <property type="match status" value="1"/>
</dbReference>
<feature type="transmembrane region" description="Helical" evidence="1">
    <location>
        <begin position="321"/>
        <end position="337"/>
    </location>
</feature>
<dbReference type="GO" id="GO:0080120">
    <property type="term" value="P:CAAX-box protein maturation"/>
    <property type="evidence" value="ECO:0007669"/>
    <property type="project" value="UniProtKB-ARBA"/>
</dbReference>
<dbReference type="Pfam" id="PF02517">
    <property type="entry name" value="Rce1-like"/>
    <property type="match status" value="1"/>
</dbReference>
<dbReference type="AlphaFoldDB" id="A0A9C7Q1C0"/>
<feature type="transmembrane region" description="Helical" evidence="1">
    <location>
        <begin position="210"/>
        <end position="228"/>
    </location>
</feature>